<dbReference type="CDD" id="cd00130">
    <property type="entry name" value="PAS"/>
    <property type="match status" value="1"/>
</dbReference>
<evidence type="ECO:0000313" key="9">
    <source>
        <dbReference type="Proteomes" id="UP000000269"/>
    </source>
</evidence>
<dbReference type="InterPro" id="IPR000014">
    <property type="entry name" value="PAS"/>
</dbReference>
<keyword evidence="3" id="KW-0805">Transcription regulation</keyword>
<dbReference type="InterPro" id="IPR058031">
    <property type="entry name" value="AAA_lid_NorR"/>
</dbReference>
<sequence length="469" mass="53377">MDNNLDRYKYIFDEILTMTDDGFIVVDREGVVTDINDQYCDFLGTSKENVIGRNIKETISNSKMIDIMKNACREEGAIHKFVDGETKEVDNKFLLVSRSCVFDEKQEVIASVAQVKFRLQTLDCAQKLMKEYSALEFYREEYNKISTNQYTFDGMIGISKRFLGIKKMGMRAAKNSFPVLLTGETGTGKEVFARAIHNGSDRSSKPMVSINCGAIPSELLESELFGYEEGSFTGAKKGGKIGKFIQADGGTIFLDEIGDMPPDMQVKLLRVLQEKEVDKIGGTEPVSVDIRVIAATRQNLVKMVREGKFREDLYYRLNVINIEMIPLRERREDILIFANYFLNKINIEYKTNTTLSKEVKRCFQGYSWPGNIRELDNVIRSSYASCDEFIIQLTDLPAKMVSSHNVNSFSGSGEKMLKNMVDSYESSIIKEVLKKCNWNCQLTANELGIHRSLLYKKMDKFGIKVKKTI</sequence>
<dbReference type="PANTHER" id="PTHR32071:SF57">
    <property type="entry name" value="C4-DICARBOXYLATE TRANSPORT TRANSCRIPTIONAL REGULATORY PROTEIN DCTD"/>
    <property type="match status" value="1"/>
</dbReference>
<evidence type="ECO:0000256" key="4">
    <source>
        <dbReference type="ARBA" id="ARBA00023125"/>
    </source>
</evidence>
<gene>
    <name evidence="8" type="ordered locus">Clos_0171</name>
</gene>
<dbReference type="InterPro" id="IPR025943">
    <property type="entry name" value="Sigma_54_int_dom_ATP-bd_2"/>
</dbReference>
<dbReference type="SMART" id="SM00091">
    <property type="entry name" value="PAS"/>
    <property type="match status" value="1"/>
</dbReference>
<reference evidence="9" key="1">
    <citation type="submission" date="2007-10" db="EMBL/GenBank/DDBJ databases">
        <title>Complete genome of Alkaliphilus oremlandii OhILAs.</title>
        <authorList>
            <person name="Copeland A."/>
            <person name="Lucas S."/>
            <person name="Lapidus A."/>
            <person name="Barry K."/>
            <person name="Detter J.C."/>
            <person name="Glavina del Rio T."/>
            <person name="Hammon N."/>
            <person name="Israni S."/>
            <person name="Dalin E."/>
            <person name="Tice H."/>
            <person name="Pitluck S."/>
            <person name="Chain P."/>
            <person name="Malfatti S."/>
            <person name="Shin M."/>
            <person name="Vergez L."/>
            <person name="Schmutz J."/>
            <person name="Larimer F."/>
            <person name="Land M."/>
            <person name="Hauser L."/>
            <person name="Kyrpides N."/>
            <person name="Mikhailova N."/>
            <person name="Stolz J.F."/>
            <person name="Dawson A."/>
            <person name="Fisher E."/>
            <person name="Crable B."/>
            <person name="Perera E."/>
            <person name="Lisak J."/>
            <person name="Ranganathan M."/>
            <person name="Basu P."/>
            <person name="Richardson P."/>
        </authorList>
    </citation>
    <scope>NUCLEOTIDE SEQUENCE [LARGE SCALE GENOMIC DNA]</scope>
    <source>
        <strain evidence="9">OhILAs</strain>
    </source>
</reference>
<dbReference type="GO" id="GO:0006355">
    <property type="term" value="P:regulation of DNA-templated transcription"/>
    <property type="evidence" value="ECO:0007669"/>
    <property type="project" value="InterPro"/>
</dbReference>
<organism evidence="8 9">
    <name type="scientific">Alkaliphilus oremlandii (strain OhILAs)</name>
    <name type="common">Clostridium oremlandii (strain OhILAs)</name>
    <dbReference type="NCBI Taxonomy" id="350688"/>
    <lineage>
        <taxon>Bacteria</taxon>
        <taxon>Bacillati</taxon>
        <taxon>Bacillota</taxon>
        <taxon>Clostridia</taxon>
        <taxon>Peptostreptococcales</taxon>
        <taxon>Natronincolaceae</taxon>
        <taxon>Alkaliphilus</taxon>
    </lineage>
</organism>
<dbReference type="PROSITE" id="PS50112">
    <property type="entry name" value="PAS"/>
    <property type="match status" value="1"/>
</dbReference>
<evidence type="ECO:0000256" key="5">
    <source>
        <dbReference type="ARBA" id="ARBA00023163"/>
    </source>
</evidence>
<dbReference type="HOGENOM" id="CLU_000445_8_1_9"/>
<dbReference type="InterPro" id="IPR035965">
    <property type="entry name" value="PAS-like_dom_sf"/>
</dbReference>
<dbReference type="GO" id="GO:0043565">
    <property type="term" value="F:sequence-specific DNA binding"/>
    <property type="evidence" value="ECO:0007669"/>
    <property type="project" value="InterPro"/>
</dbReference>
<proteinExistence type="predicted"/>
<dbReference type="InterPro" id="IPR013767">
    <property type="entry name" value="PAS_fold"/>
</dbReference>
<dbReference type="CDD" id="cd00009">
    <property type="entry name" value="AAA"/>
    <property type="match status" value="1"/>
</dbReference>
<dbReference type="OrthoDB" id="9803970at2"/>
<dbReference type="Pfam" id="PF00989">
    <property type="entry name" value="PAS"/>
    <property type="match status" value="1"/>
</dbReference>
<dbReference type="InterPro" id="IPR025662">
    <property type="entry name" value="Sigma_54_int_dom_ATP-bd_1"/>
</dbReference>
<evidence type="ECO:0000256" key="1">
    <source>
        <dbReference type="ARBA" id="ARBA00022741"/>
    </source>
</evidence>
<accession>A8MFU8</accession>
<dbReference type="Gene3D" id="1.10.8.60">
    <property type="match status" value="1"/>
</dbReference>
<dbReference type="InterPro" id="IPR025944">
    <property type="entry name" value="Sigma_54_int_dom_CS"/>
</dbReference>
<evidence type="ECO:0000259" key="6">
    <source>
        <dbReference type="PROSITE" id="PS50045"/>
    </source>
</evidence>
<dbReference type="Pfam" id="PF02954">
    <property type="entry name" value="HTH_8"/>
    <property type="match status" value="1"/>
</dbReference>
<dbReference type="PANTHER" id="PTHR32071">
    <property type="entry name" value="TRANSCRIPTIONAL REGULATORY PROTEIN"/>
    <property type="match status" value="1"/>
</dbReference>
<dbReference type="AlphaFoldDB" id="A8MFU8"/>
<evidence type="ECO:0000259" key="7">
    <source>
        <dbReference type="PROSITE" id="PS50112"/>
    </source>
</evidence>
<dbReference type="PROSITE" id="PS00688">
    <property type="entry name" value="SIGMA54_INTERACT_3"/>
    <property type="match status" value="1"/>
</dbReference>
<keyword evidence="2" id="KW-0067">ATP-binding</keyword>
<dbReference type="InterPro" id="IPR002078">
    <property type="entry name" value="Sigma_54_int"/>
</dbReference>
<feature type="domain" description="Sigma-54 factor interaction" evidence="6">
    <location>
        <begin position="155"/>
        <end position="384"/>
    </location>
</feature>
<feature type="domain" description="PAS" evidence="7">
    <location>
        <begin position="8"/>
        <end position="85"/>
    </location>
</feature>
<dbReference type="Gene3D" id="3.40.50.300">
    <property type="entry name" value="P-loop containing nucleotide triphosphate hydrolases"/>
    <property type="match status" value="1"/>
</dbReference>
<keyword evidence="4" id="KW-0238">DNA-binding</keyword>
<dbReference type="PRINTS" id="PR01590">
    <property type="entry name" value="HTHFIS"/>
</dbReference>
<dbReference type="SUPFAM" id="SSF55785">
    <property type="entry name" value="PYP-like sensor domain (PAS domain)"/>
    <property type="match status" value="1"/>
</dbReference>
<dbReference type="InterPro" id="IPR003593">
    <property type="entry name" value="AAA+_ATPase"/>
</dbReference>
<protein>
    <submittedName>
        <fullName evidence="8">PAS modulated sigma54 specific transcriptional regulator, Fis family</fullName>
    </submittedName>
</protein>
<dbReference type="Gene3D" id="3.30.450.20">
    <property type="entry name" value="PAS domain"/>
    <property type="match status" value="1"/>
</dbReference>
<evidence type="ECO:0000256" key="3">
    <source>
        <dbReference type="ARBA" id="ARBA00023015"/>
    </source>
</evidence>
<dbReference type="eggNOG" id="COG3829">
    <property type="taxonomic scope" value="Bacteria"/>
</dbReference>
<dbReference type="PROSITE" id="PS00676">
    <property type="entry name" value="SIGMA54_INTERACT_2"/>
    <property type="match status" value="1"/>
</dbReference>
<dbReference type="STRING" id="350688.Clos_0171"/>
<dbReference type="InterPro" id="IPR027417">
    <property type="entry name" value="P-loop_NTPase"/>
</dbReference>
<dbReference type="PROSITE" id="PS50045">
    <property type="entry name" value="SIGMA54_INTERACT_4"/>
    <property type="match status" value="1"/>
</dbReference>
<dbReference type="NCBIfam" id="TIGR00229">
    <property type="entry name" value="sensory_box"/>
    <property type="match status" value="1"/>
</dbReference>
<keyword evidence="9" id="KW-1185">Reference proteome</keyword>
<evidence type="ECO:0000256" key="2">
    <source>
        <dbReference type="ARBA" id="ARBA00022840"/>
    </source>
</evidence>
<dbReference type="GO" id="GO:0005524">
    <property type="term" value="F:ATP binding"/>
    <property type="evidence" value="ECO:0007669"/>
    <property type="project" value="UniProtKB-KW"/>
</dbReference>
<keyword evidence="5" id="KW-0804">Transcription</keyword>
<dbReference type="PROSITE" id="PS00675">
    <property type="entry name" value="SIGMA54_INTERACT_1"/>
    <property type="match status" value="1"/>
</dbReference>
<dbReference type="Proteomes" id="UP000000269">
    <property type="component" value="Chromosome"/>
</dbReference>
<dbReference type="Gene3D" id="1.10.10.60">
    <property type="entry name" value="Homeodomain-like"/>
    <property type="match status" value="1"/>
</dbReference>
<dbReference type="RefSeq" id="WP_012158052.1">
    <property type="nucleotide sequence ID" value="NC_009922.1"/>
</dbReference>
<dbReference type="FunFam" id="3.40.50.300:FF:000006">
    <property type="entry name" value="DNA-binding transcriptional regulator NtrC"/>
    <property type="match status" value="1"/>
</dbReference>
<dbReference type="InterPro" id="IPR002197">
    <property type="entry name" value="HTH_Fis"/>
</dbReference>
<evidence type="ECO:0000313" key="8">
    <source>
        <dbReference type="EMBL" id="ABW17737.1"/>
    </source>
</evidence>
<dbReference type="SMART" id="SM00382">
    <property type="entry name" value="AAA"/>
    <property type="match status" value="1"/>
</dbReference>
<name>A8MFU8_ALKOO</name>
<dbReference type="SUPFAM" id="SSF52540">
    <property type="entry name" value="P-loop containing nucleoside triphosphate hydrolases"/>
    <property type="match status" value="1"/>
</dbReference>
<keyword evidence="1" id="KW-0547">Nucleotide-binding</keyword>
<dbReference type="Pfam" id="PF00158">
    <property type="entry name" value="Sigma54_activat"/>
    <property type="match status" value="1"/>
</dbReference>
<dbReference type="SUPFAM" id="SSF46689">
    <property type="entry name" value="Homeodomain-like"/>
    <property type="match status" value="1"/>
</dbReference>
<dbReference type="Pfam" id="PF25601">
    <property type="entry name" value="AAA_lid_14"/>
    <property type="match status" value="1"/>
</dbReference>
<dbReference type="KEGG" id="aoe:Clos_0171"/>
<dbReference type="InterPro" id="IPR009057">
    <property type="entry name" value="Homeodomain-like_sf"/>
</dbReference>
<dbReference type="EMBL" id="CP000853">
    <property type="protein sequence ID" value="ABW17737.1"/>
    <property type="molecule type" value="Genomic_DNA"/>
</dbReference>